<evidence type="ECO:0000256" key="2">
    <source>
        <dbReference type="ARBA" id="ARBA00022729"/>
    </source>
</evidence>
<comment type="similarity">
    <text evidence="1">Belongs to the leucine-binding protein family.</text>
</comment>
<evidence type="ECO:0000313" key="6">
    <source>
        <dbReference type="Proteomes" id="UP001501444"/>
    </source>
</evidence>
<dbReference type="InterPro" id="IPR051010">
    <property type="entry name" value="BCAA_transport"/>
</dbReference>
<feature type="chain" id="PRO_5046023633" evidence="3">
    <location>
        <begin position="24"/>
        <end position="416"/>
    </location>
</feature>
<dbReference type="InterPro" id="IPR028082">
    <property type="entry name" value="Peripla_BP_I"/>
</dbReference>
<dbReference type="Gene3D" id="3.40.50.2300">
    <property type="match status" value="2"/>
</dbReference>
<evidence type="ECO:0000256" key="3">
    <source>
        <dbReference type="SAM" id="SignalP"/>
    </source>
</evidence>
<evidence type="ECO:0000256" key="1">
    <source>
        <dbReference type="ARBA" id="ARBA00010062"/>
    </source>
</evidence>
<dbReference type="InterPro" id="IPR028081">
    <property type="entry name" value="Leu-bd"/>
</dbReference>
<protein>
    <submittedName>
        <fullName evidence="5">ABC transporter substrate-binding protein</fullName>
    </submittedName>
</protein>
<keyword evidence="2 3" id="KW-0732">Signal</keyword>
<dbReference type="Proteomes" id="UP001501444">
    <property type="component" value="Unassembled WGS sequence"/>
</dbReference>
<proteinExistence type="inferred from homology"/>
<dbReference type="PANTHER" id="PTHR30483">
    <property type="entry name" value="LEUCINE-SPECIFIC-BINDING PROTEIN"/>
    <property type="match status" value="1"/>
</dbReference>
<name>A0ABP5TYQ3_9ACTN</name>
<feature type="signal peptide" evidence="3">
    <location>
        <begin position="1"/>
        <end position="23"/>
    </location>
</feature>
<comment type="caution">
    <text evidence="5">The sequence shown here is derived from an EMBL/GenBank/DDBJ whole genome shotgun (WGS) entry which is preliminary data.</text>
</comment>
<gene>
    <name evidence="5" type="ORF">GCM10010170_061590</name>
</gene>
<reference evidence="6" key="1">
    <citation type="journal article" date="2019" name="Int. J. Syst. Evol. Microbiol.">
        <title>The Global Catalogue of Microorganisms (GCM) 10K type strain sequencing project: providing services to taxonomists for standard genome sequencing and annotation.</title>
        <authorList>
            <consortium name="The Broad Institute Genomics Platform"/>
            <consortium name="The Broad Institute Genome Sequencing Center for Infectious Disease"/>
            <person name="Wu L."/>
            <person name="Ma J."/>
        </authorList>
    </citation>
    <scope>NUCLEOTIDE SEQUENCE [LARGE SCALE GENOMIC DNA]</scope>
    <source>
        <strain evidence="6">JCM 3272</strain>
    </source>
</reference>
<evidence type="ECO:0000259" key="4">
    <source>
        <dbReference type="Pfam" id="PF13458"/>
    </source>
</evidence>
<dbReference type="EMBL" id="BAAARV010000058">
    <property type="protein sequence ID" value="GAA2364075.1"/>
    <property type="molecule type" value="Genomic_DNA"/>
</dbReference>
<organism evidence="5 6">
    <name type="scientific">Dactylosporangium salmoneum</name>
    <dbReference type="NCBI Taxonomy" id="53361"/>
    <lineage>
        <taxon>Bacteria</taxon>
        <taxon>Bacillati</taxon>
        <taxon>Actinomycetota</taxon>
        <taxon>Actinomycetes</taxon>
        <taxon>Micromonosporales</taxon>
        <taxon>Micromonosporaceae</taxon>
        <taxon>Dactylosporangium</taxon>
    </lineage>
</organism>
<dbReference type="PROSITE" id="PS51257">
    <property type="entry name" value="PROKAR_LIPOPROTEIN"/>
    <property type="match status" value="1"/>
</dbReference>
<evidence type="ECO:0000313" key="5">
    <source>
        <dbReference type="EMBL" id="GAA2364075.1"/>
    </source>
</evidence>
<accession>A0ABP5TYQ3</accession>
<keyword evidence="6" id="KW-1185">Reference proteome</keyword>
<feature type="domain" description="Leucine-binding protein" evidence="4">
    <location>
        <begin position="37"/>
        <end position="367"/>
    </location>
</feature>
<sequence length="416" mass="42887">MLTRGLRPAVTAVALMSALLMSACTTDSKPATTAPATVAIGLLVPSSGPNAQIGQQATLGAKLAIELVNRDVPAQPLPLPLGPGAGLRNGTKLTLIPGNTESAPEKVEKETTRLVENGAVGLIVADTIDVALSTGRVTDLLGVPLVDALSTSDTFGELNRTGHFRIQPSDQREVTTALDLLYRQKETSQYRRIVTAAGAPTGALGDEVASLKNSIQDLSLAAGYEAAGKDQVVSLATPNPSANQVSKGDAVLAVVTSPAEAAAANELAVKLKGTAPVIALGPAVSALDGVKNPAVLRAAGWSNEFAARNPIAQVIGSMYEQAYHTNLTEVAADAFMATLVLALGMDQAVDYTKTSVRNAVQAVNIPATQTIMPWNGVRFDGNGANQLAAGVVEQRSPNGYLVVHPMELAATPTLLL</sequence>
<dbReference type="Pfam" id="PF13458">
    <property type="entry name" value="Peripla_BP_6"/>
    <property type="match status" value="1"/>
</dbReference>
<dbReference type="SUPFAM" id="SSF53822">
    <property type="entry name" value="Periplasmic binding protein-like I"/>
    <property type="match status" value="1"/>
</dbReference>